<accession>A0A7S3K0G7</accession>
<evidence type="ECO:0000256" key="1">
    <source>
        <dbReference type="SAM" id="MobiDB-lite"/>
    </source>
</evidence>
<evidence type="ECO:0000313" key="2">
    <source>
        <dbReference type="EMBL" id="CAE0369472.1"/>
    </source>
</evidence>
<protein>
    <submittedName>
        <fullName evidence="2">Uncharacterized protein</fullName>
    </submittedName>
</protein>
<gene>
    <name evidence="2" type="ORF">ALAG00032_LOCUS10235</name>
</gene>
<organism evidence="2">
    <name type="scientific">Aureoumbra lagunensis</name>
    <dbReference type="NCBI Taxonomy" id="44058"/>
    <lineage>
        <taxon>Eukaryota</taxon>
        <taxon>Sar</taxon>
        <taxon>Stramenopiles</taxon>
        <taxon>Ochrophyta</taxon>
        <taxon>Pelagophyceae</taxon>
        <taxon>Pelagomonadales</taxon>
        <taxon>Aureoumbra</taxon>
    </lineage>
</organism>
<dbReference type="AlphaFoldDB" id="A0A7S3K0G7"/>
<sequence>MNGGNDLIYRNERKTIAFNRDLARRRIPVTATPLGVTHQPMNLYQSNSATQQPQPPIATRQEEDNLAAPPLPPIVLSIDPSQSSLQSSQSTVMEETATFYGTLPVPAVTVDPQDDPALDEMSRQASVRLEQNSVDGRKLDLHV</sequence>
<feature type="region of interest" description="Disordered" evidence="1">
    <location>
        <begin position="44"/>
        <end position="73"/>
    </location>
</feature>
<name>A0A7S3K0G7_9STRA</name>
<reference evidence="2" key="1">
    <citation type="submission" date="2021-01" db="EMBL/GenBank/DDBJ databases">
        <authorList>
            <person name="Corre E."/>
            <person name="Pelletier E."/>
            <person name="Niang G."/>
            <person name="Scheremetjew M."/>
            <person name="Finn R."/>
            <person name="Kale V."/>
            <person name="Holt S."/>
            <person name="Cochrane G."/>
            <person name="Meng A."/>
            <person name="Brown T."/>
            <person name="Cohen L."/>
        </authorList>
    </citation>
    <scope>NUCLEOTIDE SEQUENCE</scope>
    <source>
        <strain evidence="2">CCMP1510</strain>
    </source>
</reference>
<dbReference type="EMBL" id="HBIJ01015321">
    <property type="protein sequence ID" value="CAE0369472.1"/>
    <property type="molecule type" value="Transcribed_RNA"/>
</dbReference>
<proteinExistence type="predicted"/>